<dbReference type="EMBL" id="GL442046">
    <property type="protein sequence ID" value="EFN64012.1"/>
    <property type="molecule type" value="Genomic_DNA"/>
</dbReference>
<protein>
    <submittedName>
        <fullName evidence="2">Uncharacterized protein</fullName>
    </submittedName>
</protein>
<dbReference type="Proteomes" id="UP000000311">
    <property type="component" value="Unassembled WGS sequence"/>
</dbReference>
<dbReference type="InParanoid" id="E2ARC7"/>
<gene>
    <name evidence="2" type="ORF">EAG_02568</name>
</gene>
<feature type="region of interest" description="Disordered" evidence="1">
    <location>
        <begin position="37"/>
        <end position="67"/>
    </location>
</feature>
<sequence length="67" mass="7692">MANVARSGGVVEELREIRRVMEELVRVMKKVASGLERREAVGHEEEKDEVKRKKVSAVIEESRMKRG</sequence>
<proteinExistence type="predicted"/>
<accession>E2ARC7</accession>
<name>E2ARC7_CAMFO</name>
<reference evidence="2 3" key="1">
    <citation type="journal article" date="2010" name="Science">
        <title>Genomic comparison of the ants Camponotus floridanus and Harpegnathos saltator.</title>
        <authorList>
            <person name="Bonasio R."/>
            <person name="Zhang G."/>
            <person name="Ye C."/>
            <person name="Mutti N.S."/>
            <person name="Fang X."/>
            <person name="Qin N."/>
            <person name="Donahue G."/>
            <person name="Yang P."/>
            <person name="Li Q."/>
            <person name="Li C."/>
            <person name="Zhang P."/>
            <person name="Huang Z."/>
            <person name="Berger S.L."/>
            <person name="Reinberg D."/>
            <person name="Wang J."/>
            <person name="Liebig J."/>
        </authorList>
    </citation>
    <scope>NUCLEOTIDE SEQUENCE [LARGE SCALE GENOMIC DNA]</scope>
    <source>
        <strain evidence="3">C129</strain>
    </source>
</reference>
<evidence type="ECO:0000256" key="1">
    <source>
        <dbReference type="SAM" id="MobiDB-lite"/>
    </source>
</evidence>
<evidence type="ECO:0000313" key="3">
    <source>
        <dbReference type="Proteomes" id="UP000000311"/>
    </source>
</evidence>
<dbReference type="AlphaFoldDB" id="E2ARC7"/>
<feature type="compositionally biased region" description="Basic and acidic residues" evidence="1">
    <location>
        <begin position="37"/>
        <end position="51"/>
    </location>
</feature>
<keyword evidence="3" id="KW-1185">Reference proteome</keyword>
<organism evidence="3">
    <name type="scientific">Camponotus floridanus</name>
    <name type="common">Florida carpenter ant</name>
    <dbReference type="NCBI Taxonomy" id="104421"/>
    <lineage>
        <taxon>Eukaryota</taxon>
        <taxon>Metazoa</taxon>
        <taxon>Ecdysozoa</taxon>
        <taxon>Arthropoda</taxon>
        <taxon>Hexapoda</taxon>
        <taxon>Insecta</taxon>
        <taxon>Pterygota</taxon>
        <taxon>Neoptera</taxon>
        <taxon>Endopterygota</taxon>
        <taxon>Hymenoptera</taxon>
        <taxon>Apocrita</taxon>
        <taxon>Aculeata</taxon>
        <taxon>Formicoidea</taxon>
        <taxon>Formicidae</taxon>
        <taxon>Formicinae</taxon>
        <taxon>Camponotus</taxon>
    </lineage>
</organism>
<evidence type="ECO:0000313" key="2">
    <source>
        <dbReference type="EMBL" id="EFN64012.1"/>
    </source>
</evidence>